<feature type="transmembrane region" description="Helical" evidence="8">
    <location>
        <begin position="135"/>
        <end position="159"/>
    </location>
</feature>
<keyword evidence="4" id="KW-1003">Cell membrane</keyword>
<dbReference type="KEGG" id="haei:MUN82_06690"/>
<dbReference type="NCBIfam" id="NF008314">
    <property type="entry name" value="PRK11102.1"/>
    <property type="match status" value="1"/>
</dbReference>
<sequence>MREKIASNRGLILLLGMLTAFGSMSIDMYLPAFPAIARDFGVSIADVQLTLAAFNIGIALGQLLYGPLADKLGRKPNLIVGILLYIAASVGCAFADSVNALILLRFLQALGGCAGMVIARAVVRDKFAGNASAGMFSTLMLIMGVAPILAPTVGGLIIQHLHWSYIFWALVAFSSIALLWVLASLPETLPVEARNPLAVRNAFRTYGLLLRDRAFTGYALSAGMVQGGMFAYITGSSFVFIKLFGLSEQQYALLFGLNASGLIAASQLNHLLLRRFTFTQVLRAAVTINVVAALVMLVMASTGWLGVYGIVVPLFFTVGSMGITSPNATAGSLQHHAVRAGSASALLGTLMFTGGALASIAVSVFASASARPMAAVIAVCGILAWTVFHLLVARQPAEQAVEEGVMV</sequence>
<dbReference type="NCBIfam" id="TIGR00710">
    <property type="entry name" value="efflux_Bcr_CflA"/>
    <property type="match status" value="1"/>
</dbReference>
<dbReference type="PANTHER" id="PTHR23502">
    <property type="entry name" value="MAJOR FACILITATOR SUPERFAMILY"/>
    <property type="match status" value="1"/>
</dbReference>
<feature type="transmembrane region" description="Helical" evidence="8">
    <location>
        <begin position="218"/>
        <end position="245"/>
    </location>
</feature>
<evidence type="ECO:0000256" key="7">
    <source>
        <dbReference type="ARBA" id="ARBA00023136"/>
    </source>
</evidence>
<dbReference type="InterPro" id="IPR004812">
    <property type="entry name" value="Efflux_drug-R_Bcr/CmlA"/>
</dbReference>
<proteinExistence type="inferred from homology"/>
<dbReference type="Proteomes" id="UP000829925">
    <property type="component" value="Chromosome"/>
</dbReference>
<dbReference type="CDD" id="cd17320">
    <property type="entry name" value="MFS_MdfA_MDR_like"/>
    <property type="match status" value="1"/>
</dbReference>
<keyword evidence="7 8" id="KW-0472">Membrane</keyword>
<feature type="transmembrane region" description="Helical" evidence="8">
    <location>
        <begin position="281"/>
        <end position="299"/>
    </location>
</feature>
<dbReference type="GO" id="GO:0042910">
    <property type="term" value="F:xenobiotic transmembrane transporter activity"/>
    <property type="evidence" value="ECO:0007669"/>
    <property type="project" value="InterPro"/>
</dbReference>
<evidence type="ECO:0000256" key="6">
    <source>
        <dbReference type="ARBA" id="ARBA00022989"/>
    </source>
</evidence>
<feature type="domain" description="Major facilitator superfamily (MFS) profile" evidence="9">
    <location>
        <begin position="11"/>
        <end position="396"/>
    </location>
</feature>
<dbReference type="InterPro" id="IPR036259">
    <property type="entry name" value="MFS_trans_sf"/>
</dbReference>
<gene>
    <name evidence="10" type="ORF">MUN82_06690</name>
</gene>
<keyword evidence="11" id="KW-1185">Reference proteome</keyword>
<feature type="transmembrane region" description="Helical" evidence="8">
    <location>
        <begin position="47"/>
        <end position="66"/>
    </location>
</feature>
<evidence type="ECO:0000313" key="11">
    <source>
        <dbReference type="Proteomes" id="UP000829925"/>
    </source>
</evidence>
<dbReference type="GO" id="GO:1990961">
    <property type="term" value="P:xenobiotic detoxification by transmembrane export across the plasma membrane"/>
    <property type="evidence" value="ECO:0007669"/>
    <property type="project" value="InterPro"/>
</dbReference>
<evidence type="ECO:0000256" key="1">
    <source>
        <dbReference type="ARBA" id="ARBA00004651"/>
    </source>
</evidence>
<evidence type="ECO:0000256" key="4">
    <source>
        <dbReference type="ARBA" id="ARBA00022475"/>
    </source>
</evidence>
<name>A0A8T9T1D4_9BACT</name>
<dbReference type="Pfam" id="PF07690">
    <property type="entry name" value="MFS_1"/>
    <property type="match status" value="1"/>
</dbReference>
<reference evidence="10 11" key="1">
    <citation type="submission" date="2022-04" db="EMBL/GenBank/DDBJ databases">
        <title>Hymenobacter sp. isolated from the air.</title>
        <authorList>
            <person name="Won M."/>
            <person name="Lee C.-M."/>
            <person name="Woen H.-Y."/>
            <person name="Kwon S.-W."/>
        </authorList>
    </citation>
    <scope>NUCLEOTIDE SEQUENCE [LARGE SCALE GENOMIC DNA]</scope>
    <source>
        <strain evidence="11">5413 J-13</strain>
    </source>
</reference>
<dbReference type="EMBL" id="CP095053">
    <property type="protein sequence ID" value="UOR06783.1"/>
    <property type="molecule type" value="Genomic_DNA"/>
</dbReference>
<evidence type="ECO:0000256" key="8">
    <source>
        <dbReference type="SAM" id="Phobius"/>
    </source>
</evidence>
<dbReference type="InterPro" id="IPR011701">
    <property type="entry name" value="MFS"/>
</dbReference>
<keyword evidence="5 8" id="KW-0812">Transmembrane</keyword>
<evidence type="ECO:0000259" key="9">
    <source>
        <dbReference type="PROSITE" id="PS50850"/>
    </source>
</evidence>
<feature type="transmembrane region" description="Helical" evidence="8">
    <location>
        <begin position="372"/>
        <end position="392"/>
    </location>
</feature>
<evidence type="ECO:0000256" key="3">
    <source>
        <dbReference type="ARBA" id="ARBA00022448"/>
    </source>
</evidence>
<organism evidence="10 11">
    <name type="scientific">Hymenobacter aerilatus</name>
    <dbReference type="NCBI Taxonomy" id="2932251"/>
    <lineage>
        <taxon>Bacteria</taxon>
        <taxon>Pseudomonadati</taxon>
        <taxon>Bacteroidota</taxon>
        <taxon>Cytophagia</taxon>
        <taxon>Cytophagales</taxon>
        <taxon>Hymenobacteraceae</taxon>
        <taxon>Hymenobacter</taxon>
    </lineage>
</organism>
<dbReference type="RefSeq" id="WP_245096037.1">
    <property type="nucleotide sequence ID" value="NZ_CP095053.1"/>
</dbReference>
<dbReference type="GO" id="GO:0005886">
    <property type="term" value="C:plasma membrane"/>
    <property type="evidence" value="ECO:0007669"/>
    <property type="project" value="UniProtKB-SubCell"/>
</dbReference>
<accession>A0A8T9T1D4</accession>
<feature type="transmembrane region" description="Helical" evidence="8">
    <location>
        <begin position="78"/>
        <end position="96"/>
    </location>
</feature>
<feature type="transmembrane region" description="Helical" evidence="8">
    <location>
        <begin position="165"/>
        <end position="185"/>
    </location>
</feature>
<keyword evidence="6 8" id="KW-1133">Transmembrane helix</keyword>
<dbReference type="InterPro" id="IPR020846">
    <property type="entry name" value="MFS_dom"/>
</dbReference>
<dbReference type="FunFam" id="1.20.1720.10:FF:000005">
    <property type="entry name" value="Bcr/CflA family efflux transporter"/>
    <property type="match status" value="1"/>
</dbReference>
<feature type="transmembrane region" description="Helical" evidence="8">
    <location>
        <begin position="345"/>
        <end position="366"/>
    </location>
</feature>
<dbReference type="PANTHER" id="PTHR23502:SF132">
    <property type="entry name" value="POLYAMINE TRANSPORTER 2-RELATED"/>
    <property type="match status" value="1"/>
</dbReference>
<comment type="subcellular location">
    <subcellularLocation>
        <location evidence="1">Cell membrane</location>
        <topology evidence="1">Multi-pass membrane protein</topology>
    </subcellularLocation>
</comment>
<keyword evidence="3" id="KW-0813">Transport</keyword>
<dbReference type="Gene3D" id="1.20.1720.10">
    <property type="entry name" value="Multidrug resistance protein D"/>
    <property type="match status" value="1"/>
</dbReference>
<evidence type="ECO:0000313" key="10">
    <source>
        <dbReference type="EMBL" id="UOR06783.1"/>
    </source>
</evidence>
<evidence type="ECO:0000256" key="2">
    <source>
        <dbReference type="ARBA" id="ARBA00006236"/>
    </source>
</evidence>
<feature type="transmembrane region" description="Helical" evidence="8">
    <location>
        <begin position="251"/>
        <end position="269"/>
    </location>
</feature>
<comment type="similarity">
    <text evidence="2">Belongs to the major facilitator superfamily. Bcr/CmlA family.</text>
</comment>
<evidence type="ECO:0000256" key="5">
    <source>
        <dbReference type="ARBA" id="ARBA00022692"/>
    </source>
</evidence>
<feature type="transmembrane region" description="Helical" evidence="8">
    <location>
        <begin position="102"/>
        <end position="123"/>
    </location>
</feature>
<dbReference type="AlphaFoldDB" id="A0A8T9T1D4"/>
<dbReference type="PROSITE" id="PS50850">
    <property type="entry name" value="MFS"/>
    <property type="match status" value="1"/>
</dbReference>
<protein>
    <submittedName>
        <fullName evidence="10">Bcr/CflA family multidrug efflux MFS transporter</fullName>
    </submittedName>
</protein>
<dbReference type="SUPFAM" id="SSF103473">
    <property type="entry name" value="MFS general substrate transporter"/>
    <property type="match status" value="1"/>
</dbReference>